<dbReference type="EMBL" id="LGRX02010969">
    <property type="protein sequence ID" value="KAK3269423.1"/>
    <property type="molecule type" value="Genomic_DNA"/>
</dbReference>
<sequence length="94" mass="10190">MNCSGDSTSSSRDEESSEDEDKEMGFGMVYGAVLAALVTAMLFGFCGMYFMRQKDSPRYFEVKADGTSGANPMYKPQASVLMSDDQKSLSGTPL</sequence>
<keyword evidence="2" id="KW-0812">Transmembrane</keyword>
<name>A0AAE0G163_9CHLO</name>
<evidence type="ECO:0000313" key="3">
    <source>
        <dbReference type="EMBL" id="KAK3269423.1"/>
    </source>
</evidence>
<keyword evidence="2" id="KW-1133">Transmembrane helix</keyword>
<accession>A0AAE0G163</accession>
<keyword evidence="2" id="KW-0472">Membrane</keyword>
<dbReference type="Proteomes" id="UP001190700">
    <property type="component" value="Unassembled WGS sequence"/>
</dbReference>
<keyword evidence="4" id="KW-1185">Reference proteome</keyword>
<feature type="transmembrane region" description="Helical" evidence="2">
    <location>
        <begin position="28"/>
        <end position="50"/>
    </location>
</feature>
<feature type="compositionally biased region" description="Low complexity" evidence="1">
    <location>
        <begin position="1"/>
        <end position="10"/>
    </location>
</feature>
<reference evidence="3 4" key="1">
    <citation type="journal article" date="2015" name="Genome Biol. Evol.">
        <title>Comparative Genomics of a Bacterivorous Green Alga Reveals Evolutionary Causalities and Consequences of Phago-Mixotrophic Mode of Nutrition.</title>
        <authorList>
            <person name="Burns J.A."/>
            <person name="Paasch A."/>
            <person name="Narechania A."/>
            <person name="Kim E."/>
        </authorList>
    </citation>
    <scope>NUCLEOTIDE SEQUENCE [LARGE SCALE GENOMIC DNA]</scope>
    <source>
        <strain evidence="3 4">PLY_AMNH</strain>
    </source>
</reference>
<organism evidence="3 4">
    <name type="scientific">Cymbomonas tetramitiformis</name>
    <dbReference type="NCBI Taxonomy" id="36881"/>
    <lineage>
        <taxon>Eukaryota</taxon>
        <taxon>Viridiplantae</taxon>
        <taxon>Chlorophyta</taxon>
        <taxon>Pyramimonadophyceae</taxon>
        <taxon>Pyramimonadales</taxon>
        <taxon>Pyramimonadaceae</taxon>
        <taxon>Cymbomonas</taxon>
    </lineage>
</organism>
<evidence type="ECO:0000256" key="1">
    <source>
        <dbReference type="SAM" id="MobiDB-lite"/>
    </source>
</evidence>
<protein>
    <submittedName>
        <fullName evidence="3">Uncharacterized protein</fullName>
    </submittedName>
</protein>
<feature type="region of interest" description="Disordered" evidence="1">
    <location>
        <begin position="1"/>
        <end position="22"/>
    </location>
</feature>
<gene>
    <name evidence="3" type="ORF">CYMTET_22134</name>
</gene>
<evidence type="ECO:0000313" key="4">
    <source>
        <dbReference type="Proteomes" id="UP001190700"/>
    </source>
</evidence>
<proteinExistence type="predicted"/>
<comment type="caution">
    <text evidence="3">The sequence shown here is derived from an EMBL/GenBank/DDBJ whole genome shotgun (WGS) entry which is preliminary data.</text>
</comment>
<dbReference type="AlphaFoldDB" id="A0AAE0G163"/>
<evidence type="ECO:0000256" key="2">
    <source>
        <dbReference type="SAM" id="Phobius"/>
    </source>
</evidence>